<feature type="chain" id="PRO_5006712357" evidence="1">
    <location>
        <begin position="25"/>
        <end position="128"/>
    </location>
</feature>
<dbReference type="OrthoDB" id="1911879at2"/>
<evidence type="ECO:0000313" key="2">
    <source>
        <dbReference type="EMBL" id="CRK82264.1"/>
    </source>
</evidence>
<evidence type="ECO:0000256" key="1">
    <source>
        <dbReference type="SAM" id="SignalP"/>
    </source>
</evidence>
<sequence length="128" mass="14713" precursor="true">MRKGLAISSLLSLLIFVVGCQQQAAEMKTLTIEKQTGVKGHYKKINEIKVKDKIETVIDLFLSANWENAEVSMHRPPNFKINNLYDIWITPQKNRLEVVIRGKSKYTKLSEKDSQTLYKIMTDTKLGE</sequence>
<dbReference type="Proteomes" id="UP000199087">
    <property type="component" value="Unassembled WGS sequence"/>
</dbReference>
<dbReference type="STRING" id="1499688.BN000_02187"/>
<keyword evidence="2" id="KW-0449">Lipoprotein</keyword>
<evidence type="ECO:0000313" key="3">
    <source>
        <dbReference type="Proteomes" id="UP000199087"/>
    </source>
</evidence>
<reference evidence="3" key="1">
    <citation type="submission" date="2015-05" db="EMBL/GenBank/DDBJ databases">
        <authorList>
            <person name="Urmite Genomes"/>
        </authorList>
    </citation>
    <scope>NUCLEOTIDE SEQUENCE [LARGE SCALE GENOMIC DNA]</scope>
    <source>
        <strain evidence="3">LF1</strain>
    </source>
</reference>
<dbReference type="RefSeq" id="WP_090634091.1">
    <property type="nucleotide sequence ID" value="NZ_CVRB01000002.1"/>
</dbReference>
<dbReference type="EMBL" id="CVRB01000002">
    <property type="protein sequence ID" value="CRK82264.1"/>
    <property type="molecule type" value="Genomic_DNA"/>
</dbReference>
<keyword evidence="3" id="KW-1185">Reference proteome</keyword>
<keyword evidence="1" id="KW-0732">Signal</keyword>
<proteinExistence type="predicted"/>
<gene>
    <name evidence="2" type="ORF">BN000_02187</name>
</gene>
<name>A0A0U1NW65_9BACI</name>
<dbReference type="AlphaFoldDB" id="A0A0U1NW65"/>
<dbReference type="PROSITE" id="PS51257">
    <property type="entry name" value="PROKAR_LIPOPROTEIN"/>
    <property type="match status" value="1"/>
</dbReference>
<accession>A0A0U1NW65</accession>
<feature type="signal peptide" evidence="1">
    <location>
        <begin position="1"/>
        <end position="24"/>
    </location>
</feature>
<organism evidence="2 3">
    <name type="scientific">Neobacillus massiliamazoniensis</name>
    <dbReference type="NCBI Taxonomy" id="1499688"/>
    <lineage>
        <taxon>Bacteria</taxon>
        <taxon>Bacillati</taxon>
        <taxon>Bacillota</taxon>
        <taxon>Bacilli</taxon>
        <taxon>Bacillales</taxon>
        <taxon>Bacillaceae</taxon>
        <taxon>Neobacillus</taxon>
    </lineage>
</organism>
<protein>
    <submittedName>
        <fullName evidence="2">Lipoprotein</fullName>
    </submittedName>
</protein>